<protein>
    <submittedName>
        <fullName evidence="3">BCCIP family protein putative</fullName>
    </submittedName>
</protein>
<proteinExistence type="inferred from homology"/>
<dbReference type="PANTHER" id="PTHR13261">
    <property type="entry name" value="BRCA2 AND CDKN1A INTERACTING PROTEIN"/>
    <property type="match status" value="1"/>
</dbReference>
<feature type="compositionally biased region" description="Basic and acidic residues" evidence="2">
    <location>
        <begin position="28"/>
        <end position="37"/>
    </location>
</feature>
<gene>
    <name evidence="3" type="primary">AlNc14C1G153</name>
    <name evidence="3" type="ORF">ALNC14_001640</name>
</gene>
<dbReference type="HOGENOM" id="CLU_832803_0_0_1"/>
<reference evidence="3" key="1">
    <citation type="journal article" date="2011" name="PLoS Biol.">
        <title>Gene gain and loss during evolution of obligate parasitism in the white rust pathogen of Arabidopsis thaliana.</title>
        <authorList>
            <person name="Kemen E."/>
            <person name="Gardiner A."/>
            <person name="Schultz-Larsen T."/>
            <person name="Kemen A.C."/>
            <person name="Balmuth A.L."/>
            <person name="Robert-Seilaniantz A."/>
            <person name="Bailey K."/>
            <person name="Holub E."/>
            <person name="Studholme D.J."/>
            <person name="Maclean D."/>
            <person name="Jones J.D."/>
        </authorList>
    </citation>
    <scope>NUCLEOTIDE SEQUENCE</scope>
</reference>
<dbReference type="PANTHER" id="PTHR13261:SF0">
    <property type="entry name" value="BRCA2 AND CDKN1A-INTERACTING PROTEIN"/>
    <property type="match status" value="1"/>
</dbReference>
<name>F0VZ06_9STRA</name>
<feature type="compositionally biased region" description="Basic and acidic residues" evidence="2">
    <location>
        <begin position="53"/>
        <end position="68"/>
    </location>
</feature>
<feature type="compositionally biased region" description="Acidic residues" evidence="2">
    <location>
        <begin position="38"/>
        <end position="48"/>
    </location>
</feature>
<dbReference type="InterPro" id="IPR025602">
    <property type="entry name" value="BCP1_family"/>
</dbReference>
<dbReference type="AlphaFoldDB" id="F0VZ06"/>
<evidence type="ECO:0000313" key="3">
    <source>
        <dbReference type="EMBL" id="CCA14021.1"/>
    </source>
</evidence>
<organism evidence="3">
    <name type="scientific">Albugo laibachii Nc14</name>
    <dbReference type="NCBI Taxonomy" id="890382"/>
    <lineage>
        <taxon>Eukaryota</taxon>
        <taxon>Sar</taxon>
        <taxon>Stramenopiles</taxon>
        <taxon>Oomycota</taxon>
        <taxon>Peronosporomycetes</taxon>
        <taxon>Albuginales</taxon>
        <taxon>Albuginaceae</taxon>
        <taxon>Albugo</taxon>
    </lineage>
</organism>
<dbReference type="EMBL" id="FR824046">
    <property type="protein sequence ID" value="CCA14021.1"/>
    <property type="molecule type" value="Genomic_DNA"/>
</dbReference>
<comment type="similarity">
    <text evidence="1">Belongs to the BCP1 family.</text>
</comment>
<dbReference type="GO" id="GO:0005634">
    <property type="term" value="C:nucleus"/>
    <property type="evidence" value="ECO:0007669"/>
    <property type="project" value="TreeGrafter"/>
</dbReference>
<sequence length="318" mass="36492">MRSASNSKRKRSQDDAKNEHQSVPSSDESSKDEKCDENSSEDDSDSEELSLAPKKEAVGEARKDKADSGNEDLVNVEFVFSDPKQCHYQSIKQLMSSCLSASLSLDTAELADIIVDQVEIGTVVCVSDEPDAYGFITVLNLRHYEERKCIQQLLSYVRKHCPLDQKDEFEEMLKTKDVGLFLNERLFNLPYQLIPALHSALHQDIEWAISNSEQSRHKKFHFDYFLVLTTCSIEQVNVERKARTKADNHAVQTKLYQKFEDEFLESQAQLMYSFETPREERDHLFGAPQAKTRITDVYLIQRQNHKDALENISAMIDA</sequence>
<evidence type="ECO:0000256" key="2">
    <source>
        <dbReference type="SAM" id="MobiDB-lite"/>
    </source>
</evidence>
<evidence type="ECO:0000256" key="1">
    <source>
        <dbReference type="ARBA" id="ARBA00006781"/>
    </source>
</evidence>
<feature type="region of interest" description="Disordered" evidence="2">
    <location>
        <begin position="1"/>
        <end position="68"/>
    </location>
</feature>
<reference evidence="3" key="2">
    <citation type="submission" date="2011-02" db="EMBL/GenBank/DDBJ databases">
        <authorList>
            <person name="MacLean D."/>
        </authorList>
    </citation>
    <scope>NUCLEOTIDE SEQUENCE</scope>
</reference>
<dbReference type="Pfam" id="PF13862">
    <property type="entry name" value="BCCIP"/>
    <property type="match status" value="1"/>
</dbReference>
<accession>F0VZ06</accession>